<dbReference type="Gene3D" id="2.40.160.50">
    <property type="entry name" value="membrane protein fhac: a member of the omp85/tpsb transporter family"/>
    <property type="match status" value="1"/>
</dbReference>
<organism evidence="1 2">
    <name type="scientific">Thalassomonas haliotis</name>
    <dbReference type="NCBI Taxonomy" id="485448"/>
    <lineage>
        <taxon>Bacteria</taxon>
        <taxon>Pseudomonadati</taxon>
        <taxon>Pseudomonadota</taxon>
        <taxon>Gammaproteobacteria</taxon>
        <taxon>Alteromonadales</taxon>
        <taxon>Colwelliaceae</taxon>
        <taxon>Thalassomonas</taxon>
    </lineage>
</organism>
<dbReference type="EMBL" id="CP059693">
    <property type="protein sequence ID" value="WDE13796.1"/>
    <property type="molecule type" value="Genomic_DNA"/>
</dbReference>
<accession>A0ABY7VL55</accession>
<name>A0ABY7VL55_9GAMM</name>
<gene>
    <name evidence="1" type="ORF">H3N35_10380</name>
</gene>
<evidence type="ECO:0000313" key="2">
    <source>
        <dbReference type="Proteomes" id="UP001215231"/>
    </source>
</evidence>
<sequence length="536" mass="62155">MFPARVYGYLYYLNFLLLQLLSYPLWADTGTTPCPRPEFTFISHPIFDESEQQTYFFHRWANFLHIKTKEATLKNESAFFTQKCRFLTDDLAQLERHLRDKKYLHKAKVSMDKTKSRVTIEVWDNWSLLPSLDLGRKGGENRFAIGVKDRNLLGLGIDAEIKSFSNSQRSGFILDGHVPLFLHNHSQASYRISDNDDGKQLSLFLSKPFVSPDSKNAFKLGFNNEKRQDTIFQNGENDTVFRHDINYKTASFGWLKKQTPDYSLRYKLGITQDEHTFSQQEDPNKHIPNDELPQDRYFLYPWLGLEYIENDYRTLKNLQLISQHEDVNLGWQLESSIGISTTDKQNSADILWQAQINKGYQLFEHSHLLLSASHQGHHGRSTSRLLTQVSGELFHVLSNRWTVYFKNITKFSHKQYLDQPVALGGGKALRGYPLQYQHGKNSLLFTGELRYYPGINLYRLFDMGAALFIDNGKTSGSTPRENIEQGWLQSVGLGLRFFTPHARQDSQVIHVDLAYPLTDNPDIDGWEIRLESKRTF</sequence>
<dbReference type="Proteomes" id="UP001215231">
    <property type="component" value="Chromosome"/>
</dbReference>
<protein>
    <recommendedName>
        <fullName evidence="3">Bacterial surface antigen (D15) domain-containing protein</fullName>
    </recommendedName>
</protein>
<reference evidence="1 2" key="1">
    <citation type="journal article" date="2022" name="Mar. Drugs">
        <title>Bioassay-Guided Fractionation Leads to the Detection of Cholic Acid Generated by the Rare Thalassomonas sp.</title>
        <authorList>
            <person name="Pheiffer F."/>
            <person name="Schneider Y.K."/>
            <person name="Hansen E.H."/>
            <person name="Andersen J.H."/>
            <person name="Isaksson J."/>
            <person name="Busche T."/>
            <person name="R C."/>
            <person name="Kalinowski J."/>
            <person name="Zyl L.V."/>
            <person name="Trindade M."/>
        </authorList>
    </citation>
    <scope>NUCLEOTIDE SEQUENCE [LARGE SCALE GENOMIC DNA]</scope>
    <source>
        <strain evidence="1 2">A5K-61T</strain>
    </source>
</reference>
<evidence type="ECO:0008006" key="3">
    <source>
        <dbReference type="Google" id="ProtNLM"/>
    </source>
</evidence>
<keyword evidence="2" id="KW-1185">Reference proteome</keyword>
<evidence type="ECO:0000313" key="1">
    <source>
        <dbReference type="EMBL" id="WDE13796.1"/>
    </source>
</evidence>
<dbReference type="RefSeq" id="WP_274054235.1">
    <property type="nucleotide sequence ID" value="NZ_CP059693.1"/>
</dbReference>
<proteinExistence type="predicted"/>